<feature type="region of interest" description="Disordered" evidence="2">
    <location>
        <begin position="405"/>
        <end position="428"/>
    </location>
</feature>
<proteinExistence type="inferred from homology"/>
<dbReference type="InterPro" id="IPR003870">
    <property type="entry name" value="DUF222"/>
</dbReference>
<name>A0ABT6M451_9NOCA</name>
<evidence type="ECO:0000256" key="2">
    <source>
        <dbReference type="SAM" id="MobiDB-lite"/>
    </source>
</evidence>
<dbReference type="Pfam" id="PF01844">
    <property type="entry name" value="HNH"/>
    <property type="match status" value="1"/>
</dbReference>
<dbReference type="InterPro" id="IPR002711">
    <property type="entry name" value="HNH"/>
</dbReference>
<evidence type="ECO:0000313" key="4">
    <source>
        <dbReference type="EMBL" id="MDH6279091.1"/>
    </source>
</evidence>
<dbReference type="Proteomes" id="UP001160334">
    <property type="component" value="Unassembled WGS sequence"/>
</dbReference>
<dbReference type="CDD" id="cd00085">
    <property type="entry name" value="HNHc"/>
    <property type="match status" value="1"/>
</dbReference>
<evidence type="ECO:0000256" key="1">
    <source>
        <dbReference type="ARBA" id="ARBA00023450"/>
    </source>
</evidence>
<evidence type="ECO:0000259" key="3">
    <source>
        <dbReference type="SMART" id="SM00507"/>
    </source>
</evidence>
<accession>A0ABT6M451</accession>
<dbReference type="RefSeq" id="WP_280758486.1">
    <property type="nucleotide sequence ID" value="NZ_JARXVC010000001.1"/>
</dbReference>
<dbReference type="Pfam" id="PF02720">
    <property type="entry name" value="DUF222"/>
    <property type="match status" value="1"/>
</dbReference>
<comment type="caution">
    <text evidence="4">The sequence shown here is derived from an EMBL/GenBank/DDBJ whole genome shotgun (WGS) entry which is preliminary data.</text>
</comment>
<evidence type="ECO:0000313" key="5">
    <source>
        <dbReference type="Proteomes" id="UP001160334"/>
    </source>
</evidence>
<comment type="similarity">
    <text evidence="1">Belongs to the Rv1128c/1148c/1588c/1702c/1945/3466 family.</text>
</comment>
<organism evidence="4 5">
    <name type="scientific">Prescottella agglutinans</name>
    <dbReference type="NCBI Taxonomy" id="1644129"/>
    <lineage>
        <taxon>Bacteria</taxon>
        <taxon>Bacillati</taxon>
        <taxon>Actinomycetota</taxon>
        <taxon>Actinomycetes</taxon>
        <taxon>Mycobacteriales</taxon>
        <taxon>Nocardiaceae</taxon>
        <taxon>Prescottella</taxon>
    </lineage>
</organism>
<dbReference type="InterPro" id="IPR003615">
    <property type="entry name" value="HNH_nuc"/>
</dbReference>
<sequence length="428" mass="46714">MNPGGLNETGVAATTLRPDEVRALPESELLAATVDISREIERLEALRVAAVDEIDHRAVSFDVLGFRSVNLWLASNTLMEIPAAARILSLAKALRREPEIADAFESGRISADHAALIAKFCEQPPRGMPDEALAPSRNLLLDYATGPHATTTAVRGCIARLEHIFESDELPPSEDTDRNEFHASKTLNGRVAVKGDLDSETGEMLLTALSALTKPRNPADDPATTQSPGRRRAEAFGEILRQYLNSGVAPVEGGERPHLSLHVNARDLARTASEHSDALYLFGDADVAQMPWTGPLTIASARRLACDCHLTPVVMDDGIPLDLGRTSRTVSKKQRRALVARDHGCTFPGCGAPPAHCEGHHVKHWIDGGPTDLDNLVLLCRYHHRLLHHSHWRIEIGADRKPWFTPPTSVDPHRRPIPAHNRAGPRAA</sequence>
<dbReference type="SMART" id="SM00507">
    <property type="entry name" value="HNHc"/>
    <property type="match status" value="1"/>
</dbReference>
<feature type="domain" description="HNH nuclease" evidence="3">
    <location>
        <begin position="333"/>
        <end position="385"/>
    </location>
</feature>
<reference evidence="4 5" key="1">
    <citation type="submission" date="2023-04" db="EMBL/GenBank/DDBJ databases">
        <title>Forest soil microbial communities from Buena Vista Peninsula, Colon Province, Panama.</title>
        <authorList>
            <person name="Bouskill N."/>
        </authorList>
    </citation>
    <scope>NUCLEOTIDE SEQUENCE [LARGE SCALE GENOMIC DNA]</scope>
    <source>
        <strain evidence="4 5">CFH S0262</strain>
    </source>
</reference>
<keyword evidence="5" id="KW-1185">Reference proteome</keyword>
<dbReference type="EMBL" id="JARXVC010000001">
    <property type="protein sequence ID" value="MDH6279091.1"/>
    <property type="molecule type" value="Genomic_DNA"/>
</dbReference>
<dbReference type="Gene3D" id="1.10.30.50">
    <property type="match status" value="1"/>
</dbReference>
<gene>
    <name evidence="4" type="ORF">M2280_000296</name>
</gene>
<protein>
    <recommendedName>
        <fullName evidence="3">HNH nuclease domain-containing protein</fullName>
    </recommendedName>
</protein>